<dbReference type="AlphaFoldDB" id="A0A6L9QSH4"/>
<dbReference type="Proteomes" id="UP000475532">
    <property type="component" value="Unassembled WGS sequence"/>
</dbReference>
<protein>
    <submittedName>
        <fullName evidence="2">CAP domain-containing protein</fullName>
    </submittedName>
</protein>
<accession>A0A6L9QSH4</accession>
<feature type="compositionally biased region" description="Low complexity" evidence="1">
    <location>
        <begin position="63"/>
        <end position="72"/>
    </location>
</feature>
<name>A0A6L9QSH4_9ACTN</name>
<evidence type="ECO:0000256" key="1">
    <source>
        <dbReference type="SAM" id="MobiDB-lite"/>
    </source>
</evidence>
<feature type="region of interest" description="Disordered" evidence="1">
    <location>
        <begin position="1"/>
        <end position="80"/>
    </location>
</feature>
<dbReference type="EMBL" id="JAAGLI010001057">
    <property type="protein sequence ID" value="NEA28455.1"/>
    <property type="molecule type" value="Genomic_DNA"/>
</dbReference>
<feature type="compositionally biased region" description="Low complexity" evidence="1">
    <location>
        <begin position="34"/>
        <end position="45"/>
    </location>
</feature>
<feature type="non-terminal residue" evidence="2">
    <location>
        <position position="1"/>
    </location>
</feature>
<evidence type="ECO:0000313" key="2">
    <source>
        <dbReference type="EMBL" id="NEA28455.1"/>
    </source>
</evidence>
<organism evidence="2 3">
    <name type="scientific">Actinomadura bangladeshensis</name>
    <dbReference type="NCBI Taxonomy" id="453573"/>
    <lineage>
        <taxon>Bacteria</taxon>
        <taxon>Bacillati</taxon>
        <taxon>Actinomycetota</taxon>
        <taxon>Actinomycetes</taxon>
        <taxon>Streptosporangiales</taxon>
        <taxon>Thermomonosporaceae</taxon>
        <taxon>Actinomadura</taxon>
    </lineage>
</organism>
<reference evidence="2 3" key="1">
    <citation type="submission" date="2020-01" db="EMBL/GenBank/DDBJ databases">
        <title>Insect and environment-associated Actinomycetes.</title>
        <authorList>
            <person name="Currrie C."/>
            <person name="Chevrette M."/>
            <person name="Carlson C."/>
            <person name="Stubbendieck R."/>
            <person name="Wendt-Pienkowski E."/>
        </authorList>
    </citation>
    <scope>NUCLEOTIDE SEQUENCE [LARGE SCALE GENOMIC DNA]</scope>
    <source>
        <strain evidence="2 3">SID10258</strain>
    </source>
</reference>
<proteinExistence type="predicted"/>
<gene>
    <name evidence="2" type="ORF">G3I70_39055</name>
</gene>
<sequence>TGSERSAGVAPSASGNPVTSAYDDPPRQAGGTPGRTAPAPTTPSGKPSPDKKPVSDTPSRPEAPSTTPDDPATTPPATTP</sequence>
<evidence type="ECO:0000313" key="3">
    <source>
        <dbReference type="Proteomes" id="UP000475532"/>
    </source>
</evidence>
<feature type="non-terminal residue" evidence="2">
    <location>
        <position position="80"/>
    </location>
</feature>
<comment type="caution">
    <text evidence="2">The sequence shown here is derived from an EMBL/GenBank/DDBJ whole genome shotgun (WGS) entry which is preliminary data.</text>
</comment>